<dbReference type="PANTHER" id="PTHR43877">
    <property type="entry name" value="AMINOALKYLPHOSPHONATE N-ACETYLTRANSFERASE-RELATED-RELATED"/>
    <property type="match status" value="1"/>
</dbReference>
<gene>
    <name evidence="4" type="ORF">FDK13_09990</name>
</gene>
<proteinExistence type="predicted"/>
<name>A0A4U6D4Q5_9BACT</name>
<dbReference type="InterPro" id="IPR016181">
    <property type="entry name" value="Acyl_CoA_acyltransferase"/>
</dbReference>
<dbReference type="Proteomes" id="UP000304900">
    <property type="component" value="Unassembled WGS sequence"/>
</dbReference>
<dbReference type="InterPro" id="IPR050832">
    <property type="entry name" value="Bact_Acetyltransf"/>
</dbReference>
<protein>
    <submittedName>
        <fullName evidence="4">GNAT family N-acetyltransferase</fullName>
    </submittedName>
</protein>
<dbReference type="Gene3D" id="3.40.630.30">
    <property type="match status" value="1"/>
</dbReference>
<keyword evidence="2" id="KW-0012">Acyltransferase</keyword>
<dbReference type="OrthoDB" id="9803233at2"/>
<reference evidence="4 5" key="1">
    <citation type="submission" date="2019-05" db="EMBL/GenBank/DDBJ databases">
        <title>Dyadobacter AR-3-8 sp. nov., isolated from arctic soil.</title>
        <authorList>
            <person name="Chaudhary D.K."/>
        </authorList>
    </citation>
    <scope>NUCLEOTIDE SEQUENCE [LARGE SCALE GENOMIC DNA]</scope>
    <source>
        <strain evidence="4 5">AR-3-8</strain>
    </source>
</reference>
<evidence type="ECO:0000256" key="2">
    <source>
        <dbReference type="ARBA" id="ARBA00023315"/>
    </source>
</evidence>
<dbReference type="InterPro" id="IPR000182">
    <property type="entry name" value="GNAT_dom"/>
</dbReference>
<evidence type="ECO:0000256" key="1">
    <source>
        <dbReference type="ARBA" id="ARBA00022679"/>
    </source>
</evidence>
<keyword evidence="1 4" id="KW-0808">Transferase</keyword>
<feature type="domain" description="N-acetyltransferase" evidence="3">
    <location>
        <begin position="5"/>
        <end position="150"/>
    </location>
</feature>
<keyword evidence="5" id="KW-1185">Reference proteome</keyword>
<comment type="caution">
    <text evidence="4">The sequence shown here is derived from an EMBL/GenBank/DDBJ whole genome shotgun (WGS) entry which is preliminary data.</text>
</comment>
<evidence type="ECO:0000313" key="5">
    <source>
        <dbReference type="Proteomes" id="UP000304900"/>
    </source>
</evidence>
<dbReference type="AlphaFoldDB" id="A0A4U6D4Q5"/>
<dbReference type="Pfam" id="PF00583">
    <property type="entry name" value="Acetyltransf_1"/>
    <property type="match status" value="1"/>
</dbReference>
<accession>A0A4U6D4Q5</accession>
<dbReference type="PANTHER" id="PTHR43877:SF2">
    <property type="entry name" value="AMINOALKYLPHOSPHONATE N-ACETYLTRANSFERASE-RELATED"/>
    <property type="match status" value="1"/>
</dbReference>
<dbReference type="PROSITE" id="PS51186">
    <property type="entry name" value="GNAT"/>
    <property type="match status" value="1"/>
</dbReference>
<dbReference type="CDD" id="cd04301">
    <property type="entry name" value="NAT_SF"/>
    <property type="match status" value="1"/>
</dbReference>
<dbReference type="SUPFAM" id="SSF55729">
    <property type="entry name" value="Acyl-CoA N-acyltransferases (Nat)"/>
    <property type="match status" value="1"/>
</dbReference>
<sequence>MLNLIRTNSDDPVFISLVKKLDADLAERDGADHAFYSQFNKIDKIKHAVVAFENNEPIGCGAMKEFMPDSMEMKRMYTAPLGRGKGIATAVLTELEKWAAELSYKKCVLETGKRQPEAIKLYEKNGYKNIPNYGQYIGIENSVCFEKELNK</sequence>
<dbReference type="RefSeq" id="WP_137339844.1">
    <property type="nucleotide sequence ID" value="NZ_BSQH01000007.1"/>
</dbReference>
<organism evidence="4 5">
    <name type="scientific">Dyadobacter frigoris</name>
    <dbReference type="NCBI Taxonomy" id="2576211"/>
    <lineage>
        <taxon>Bacteria</taxon>
        <taxon>Pseudomonadati</taxon>
        <taxon>Bacteroidota</taxon>
        <taxon>Cytophagia</taxon>
        <taxon>Cytophagales</taxon>
        <taxon>Spirosomataceae</taxon>
        <taxon>Dyadobacter</taxon>
    </lineage>
</organism>
<evidence type="ECO:0000259" key="3">
    <source>
        <dbReference type="PROSITE" id="PS51186"/>
    </source>
</evidence>
<evidence type="ECO:0000313" key="4">
    <source>
        <dbReference type="EMBL" id="TKT92299.1"/>
    </source>
</evidence>
<dbReference type="EMBL" id="SZVO01000004">
    <property type="protein sequence ID" value="TKT92299.1"/>
    <property type="molecule type" value="Genomic_DNA"/>
</dbReference>
<dbReference type="GO" id="GO:0016747">
    <property type="term" value="F:acyltransferase activity, transferring groups other than amino-acyl groups"/>
    <property type="evidence" value="ECO:0007669"/>
    <property type="project" value="InterPro"/>
</dbReference>